<feature type="domain" description="Enoyl reductase (ER)" evidence="3">
    <location>
        <begin position="14"/>
        <end position="332"/>
    </location>
</feature>
<sequence length="336" mass="36052">MMQNKAAWIRTAKGDLEIDEAPYNEPGPGEILIKNEAIAIQPLDASTRKLAYMPIPYPFILGSNVAGTIAAVGADVIDLKPGDRVVSSTPTYVAKEAKWGAWQKYVLSKAESTAKIGDANCDLAVALSFPLSTAVGALHVYGGMEKPGEGNSNAHENEKVLIWGAGGAVGGYAVQYAKSVGYTVIATVSPRGFAHLKEVGASHVLDYKSSEIESQLRKLGPFHYLMTASGDPTSQQVLGRLLQPNGGRFLSTRAGEVGLPSNVERVYNTFEFATQKPEFSEYAHWWYTTYLPRAIGGTVEPTPIEKRSGGLKAIQAAAEDVLNGKAKNKIVIDPQE</sequence>
<dbReference type="Pfam" id="PF08240">
    <property type="entry name" value="ADH_N"/>
    <property type="match status" value="1"/>
</dbReference>
<dbReference type="InterPro" id="IPR020843">
    <property type="entry name" value="ER"/>
</dbReference>
<proteinExistence type="inferred from homology"/>
<dbReference type="InterPro" id="IPR013154">
    <property type="entry name" value="ADH-like_N"/>
</dbReference>
<evidence type="ECO:0000313" key="5">
    <source>
        <dbReference type="Proteomes" id="UP001590950"/>
    </source>
</evidence>
<comment type="caution">
    <text evidence="4">The sequence shown here is derived from an EMBL/GenBank/DDBJ whole genome shotgun (WGS) entry which is preliminary data.</text>
</comment>
<dbReference type="Gene3D" id="3.40.50.720">
    <property type="entry name" value="NAD(P)-binding Rossmann-like Domain"/>
    <property type="match status" value="1"/>
</dbReference>
<protein>
    <recommendedName>
        <fullName evidence="3">Enoyl reductase (ER) domain-containing protein</fullName>
    </recommendedName>
</protein>
<name>A0ABR4AN48_9LECA</name>
<evidence type="ECO:0000256" key="1">
    <source>
        <dbReference type="ARBA" id="ARBA00008072"/>
    </source>
</evidence>
<dbReference type="SUPFAM" id="SSF51735">
    <property type="entry name" value="NAD(P)-binding Rossmann-fold domains"/>
    <property type="match status" value="1"/>
</dbReference>
<dbReference type="InterPro" id="IPR047122">
    <property type="entry name" value="Trans-enoyl_RdTase-like"/>
</dbReference>
<reference evidence="4 5" key="1">
    <citation type="submission" date="2024-09" db="EMBL/GenBank/DDBJ databases">
        <title>Rethinking Asexuality: The Enigmatic Case of Functional Sexual Genes in Lepraria (Stereocaulaceae).</title>
        <authorList>
            <person name="Doellman M."/>
            <person name="Sun Y."/>
            <person name="Barcenas-Pena A."/>
            <person name="Lumbsch H.T."/>
            <person name="Grewe F."/>
        </authorList>
    </citation>
    <scope>NUCLEOTIDE SEQUENCE [LARGE SCALE GENOMIC DNA]</scope>
    <source>
        <strain evidence="4 5">Mercado 3170</strain>
    </source>
</reference>
<evidence type="ECO:0000313" key="4">
    <source>
        <dbReference type="EMBL" id="KAL2046885.1"/>
    </source>
</evidence>
<comment type="similarity">
    <text evidence="1">Belongs to the zinc-containing alcohol dehydrogenase family.</text>
</comment>
<accession>A0ABR4AN48</accession>
<keyword evidence="5" id="KW-1185">Reference proteome</keyword>
<dbReference type="Proteomes" id="UP001590950">
    <property type="component" value="Unassembled WGS sequence"/>
</dbReference>
<dbReference type="Gene3D" id="3.90.180.10">
    <property type="entry name" value="Medium-chain alcohol dehydrogenases, catalytic domain"/>
    <property type="match status" value="1"/>
</dbReference>
<evidence type="ECO:0000259" key="3">
    <source>
        <dbReference type="SMART" id="SM00829"/>
    </source>
</evidence>
<dbReference type="SMART" id="SM00829">
    <property type="entry name" value="PKS_ER"/>
    <property type="match status" value="1"/>
</dbReference>
<organism evidence="4 5">
    <name type="scientific">Stereocaulon virgatum</name>
    <dbReference type="NCBI Taxonomy" id="373712"/>
    <lineage>
        <taxon>Eukaryota</taxon>
        <taxon>Fungi</taxon>
        <taxon>Dikarya</taxon>
        <taxon>Ascomycota</taxon>
        <taxon>Pezizomycotina</taxon>
        <taxon>Lecanoromycetes</taxon>
        <taxon>OSLEUM clade</taxon>
        <taxon>Lecanoromycetidae</taxon>
        <taxon>Lecanorales</taxon>
        <taxon>Lecanorineae</taxon>
        <taxon>Stereocaulaceae</taxon>
        <taxon>Stereocaulon</taxon>
    </lineage>
</organism>
<dbReference type="SUPFAM" id="SSF50129">
    <property type="entry name" value="GroES-like"/>
    <property type="match status" value="1"/>
</dbReference>
<dbReference type="InterPro" id="IPR036291">
    <property type="entry name" value="NAD(P)-bd_dom_sf"/>
</dbReference>
<dbReference type="InterPro" id="IPR011032">
    <property type="entry name" value="GroES-like_sf"/>
</dbReference>
<keyword evidence="2" id="KW-0560">Oxidoreductase</keyword>
<dbReference type="InterPro" id="IPR013149">
    <property type="entry name" value="ADH-like_C"/>
</dbReference>
<gene>
    <name evidence="4" type="ORF">N7G274_000903</name>
</gene>
<dbReference type="PANTHER" id="PTHR45348">
    <property type="entry name" value="HYPOTHETICAL OXIDOREDUCTASE (EUROFUNG)"/>
    <property type="match status" value="1"/>
</dbReference>
<evidence type="ECO:0000256" key="2">
    <source>
        <dbReference type="ARBA" id="ARBA00023002"/>
    </source>
</evidence>
<dbReference type="CDD" id="cd08249">
    <property type="entry name" value="enoyl_reductase_like"/>
    <property type="match status" value="1"/>
</dbReference>
<dbReference type="EMBL" id="JBEFKJ010000003">
    <property type="protein sequence ID" value="KAL2046885.1"/>
    <property type="molecule type" value="Genomic_DNA"/>
</dbReference>
<dbReference type="Pfam" id="PF00107">
    <property type="entry name" value="ADH_zinc_N"/>
    <property type="match status" value="1"/>
</dbReference>
<dbReference type="PANTHER" id="PTHR45348:SF2">
    <property type="entry name" value="ZINC-TYPE ALCOHOL DEHYDROGENASE-LIKE PROTEIN C2E1P3.01"/>
    <property type="match status" value="1"/>
</dbReference>